<feature type="region of interest" description="Disordered" evidence="1">
    <location>
        <begin position="1549"/>
        <end position="1590"/>
    </location>
</feature>
<feature type="compositionally biased region" description="Low complexity" evidence="1">
    <location>
        <begin position="752"/>
        <end position="770"/>
    </location>
</feature>
<feature type="compositionally biased region" description="Low complexity" evidence="1">
    <location>
        <begin position="830"/>
        <end position="840"/>
    </location>
</feature>
<feature type="region of interest" description="Disordered" evidence="1">
    <location>
        <begin position="1643"/>
        <end position="1871"/>
    </location>
</feature>
<feature type="region of interest" description="Disordered" evidence="1">
    <location>
        <begin position="974"/>
        <end position="1144"/>
    </location>
</feature>
<feature type="compositionally biased region" description="Polar residues" evidence="1">
    <location>
        <begin position="1770"/>
        <end position="1784"/>
    </location>
</feature>
<feature type="compositionally biased region" description="Gly residues" evidence="1">
    <location>
        <begin position="376"/>
        <end position="387"/>
    </location>
</feature>
<feature type="compositionally biased region" description="Pro residues" evidence="1">
    <location>
        <begin position="240"/>
        <end position="249"/>
    </location>
</feature>
<evidence type="ECO:0000313" key="4">
    <source>
        <dbReference type="Proteomes" id="UP000663090"/>
    </source>
</evidence>
<dbReference type="Gene3D" id="3.30.300.160">
    <property type="entry name" value="Type II secretion system, protein E, N-terminal domain"/>
    <property type="match status" value="1"/>
</dbReference>
<feature type="compositionally biased region" description="Low complexity" evidence="1">
    <location>
        <begin position="1183"/>
        <end position="1200"/>
    </location>
</feature>
<dbReference type="SUPFAM" id="SSF160246">
    <property type="entry name" value="EspE N-terminal domain-like"/>
    <property type="match status" value="1"/>
</dbReference>
<evidence type="ECO:0000256" key="1">
    <source>
        <dbReference type="SAM" id="MobiDB-lite"/>
    </source>
</evidence>
<feature type="compositionally biased region" description="Low complexity" evidence="1">
    <location>
        <begin position="507"/>
        <end position="519"/>
    </location>
</feature>
<organism evidence="3 4">
    <name type="scientific">Myxococcus landrumensis</name>
    <dbReference type="NCBI Taxonomy" id="2813577"/>
    <lineage>
        <taxon>Bacteria</taxon>
        <taxon>Pseudomonadati</taxon>
        <taxon>Myxococcota</taxon>
        <taxon>Myxococcia</taxon>
        <taxon>Myxococcales</taxon>
        <taxon>Cystobacterineae</taxon>
        <taxon>Myxococcaceae</taxon>
        <taxon>Myxococcus</taxon>
    </lineage>
</organism>
<feature type="compositionally biased region" description="Polar residues" evidence="1">
    <location>
        <begin position="1707"/>
        <end position="1716"/>
    </location>
</feature>
<dbReference type="InterPro" id="IPR007831">
    <property type="entry name" value="T2SS_GspE_N"/>
</dbReference>
<feature type="domain" description="Type II secretion system protein GspE N-terminal" evidence="2">
    <location>
        <begin position="59"/>
        <end position="144"/>
    </location>
</feature>
<sequence>MAEKLGAILVRKGLLTQAQLDEALKAQLIYGGRLGSILIELDFLDIDTVAMVLGEQTRYPVAQEADFEAVTDATLTLLPMALAEKHLAFPLAQEGRRLKVAMASPFEIQHTDALGFITGLRILPHITPELRLFHYQAERYGIRRAARSMHMAAARRTAKPAPAVPVRGGVVPLPEMAPPPAPVRAQPGSEGMFGGLAPGQFLSDDAEDSAEVEAPRSVPSSGDGLEARGAGRGESAGPPVLAPSGPPRLKPVEAGPGARPPGPPKLGMEPPRLAPPAMPPELDLSEEIEAAEELDASEEIEAAEIVEPTEELDVVDTEEVLEGVMEEVETPAPRAPVSVIAGARGPGEGASPAQPPGMVSRQPAGQGAPPGLVRGAQGGGEGAGGRPPSGPVPPGMGAVGARPPPGGAGAVPPGMLGARPSGSGEEAPVPPGMVGARPPPLSAGVQARGPVPPGMRPPSSTGVPTVSGPPGAMSAGTTEPSVGAPVGQGAVPPGMLGARPSVGGGSPPVLGPQGVVPQGARPPSSVGVPTVSGAQSGVVPPGMMEARPPSSAGIPTVSGAQSAAVPPGMMGARPSSSTGVPTVQGAQGGAVPPGARPPSSAPTMQGPQGAVSPGARPPSSAPTMQGPQGAVPPGARPPASAGVPTVQGAQGVVPPGARPPSSAGVPQTQGPQGATPPGARPPSSAGVPTVQGPQGAVPPGARPPSSAGVPGMPGPQGVMPPGARPSSSVGVPTVQGPQGGMPPGARPSSSAGVPTVQGPQSGVVPPGMVGPRPPSSANVPTVPGSQSGPVPPGMQGARPAPSASGPMVPGAQSGAVPPGMMEARPAPSASGPTVPGSQSGPVPPGMQEARPAPSASGPTVPGAQSGAVPSGMMEARPPSSANVPMVPGAQSGALSLETMGVRPPSSASVPMVPGAQSGALPLETMGVRPPPSASVPMVPGAQSGALPLETMGVRPPPSATAPMVPGEQSGVVAPELMGTRPAPSASGPMVPGAQSVGVPPGMMEARSQSSAGVPNAPSSQATVAASGTTETRSASSTDGSPVLVSQSGAVPPAAGLPSNAYESVSMGPQAGAVPPGGQTQSDSGASTVPAAQGMLPPVERRPSSAGIPTVVGSQGAVPPGMVGARPSSSVGVPTVAGSQGGVPSGTLLSPSAGGPPVGGLQGAVPPGMLTPSIAGMPSSELHGVPPSGASPSSSVGVPSVVGAQSSTASVSASPLSSTELSWEAGPQSVVSSGALPSSSTELLSEVEPQGTMVLGARPPSPSERPTEAEMQGGVPLEVPASSSADVLSDAGAQVAGLAGEWLPSSSSGSAPQGLGIGLQAPAMAVPQSVVPGMTEARPSSSTASLAVHGQQVEVPPHPAEPQLSMPVGTTPESDEQGEATAPKQFVGGGVAIEGAADAGVSTVQGSEDSLADVASSLDVSVGALQPDSWADVIPDDIKVDMPEAGSYSEPLDTFEPKSTASNARERNDAELADPSADDDAAINVSLSSATAGEVQASLGSDGDLKPTSEWMASESGSAALVSEELALAIDANDSASAVFASLQADLSVASDEAAPGDHSTDDTSVSKDSVASEATGDTNEGPVAGLASTESSLTDFTYQVPESTIPVTVSTLPKSESDGVLFADSNKEASADIAIALPPALGEAAQSEAKASFGVHASQLDSPEPFASEAKTTPAKDTAEPRSLSSTDVLQGSPSAPEPSADERTSPDTPTSTHSEPSIAYLDAAESALGFKEPPDAAGPASTEKLATESWMLGSAAGASPSPSHEDKSNPSTVSTGEGDTSDSLMLEAAGSMLASHGEPSSRDAAKTREGTATEPLDPESVLPLGAVLPGSTGPKPEAVTESTSREEARESSAAPIGHEDAAVPAPKPVTRRAPIELDDLPAADDAPMQLASTWEFVGWQGAEGNGTIGHVAESTWDDRAVDLEGAMPRAEPPAGASTSDLPLASAWDFIQQPWQPHAREPSEVLTALLAAAGAATVTGSEGPAVSADQVLTALDDVSTQGVLGKVLIAYCAGRFQRAFLLGESFGLVRVGHAWGPGSDGPEVSALKVDLDVPSLLVSSLGQFGPSSFDAPTSAQDEAIFSALGGPASHLLVVPIRARGRPVAFIVADSGNTPVPGTTLDELTRVSAKASEVYDRLPASGAE</sequence>
<gene>
    <name evidence="3" type="ORF">JY572_09685</name>
</gene>
<feature type="compositionally biased region" description="Low complexity" evidence="1">
    <location>
        <begin position="663"/>
        <end position="677"/>
    </location>
</feature>
<feature type="compositionally biased region" description="Basic and acidic residues" evidence="1">
    <location>
        <begin position="1800"/>
        <end position="1812"/>
    </location>
</feature>
<feature type="compositionally biased region" description="Polar residues" evidence="1">
    <location>
        <begin position="1006"/>
        <end position="1048"/>
    </location>
</feature>
<feature type="compositionally biased region" description="Polar residues" evidence="1">
    <location>
        <begin position="1683"/>
        <end position="1694"/>
    </location>
</feature>
<feature type="region of interest" description="Disordered" evidence="1">
    <location>
        <begin position="1174"/>
        <end position="1200"/>
    </location>
</feature>
<feature type="region of interest" description="Disordered" evidence="1">
    <location>
        <begin position="1332"/>
        <end position="1383"/>
    </location>
</feature>
<feature type="compositionally biased region" description="Low complexity" evidence="1">
    <location>
        <begin position="782"/>
        <end position="796"/>
    </location>
</feature>
<feature type="compositionally biased region" description="Low complexity" evidence="1">
    <location>
        <begin position="1067"/>
        <end position="1078"/>
    </location>
</feature>
<protein>
    <recommendedName>
        <fullName evidence="2">Type II secretion system protein GspE N-terminal domain-containing protein</fullName>
    </recommendedName>
</protein>
<feature type="region of interest" description="Disordered" evidence="1">
    <location>
        <begin position="336"/>
        <end position="888"/>
    </location>
</feature>
<feature type="compositionally biased region" description="Low complexity" evidence="1">
    <location>
        <begin position="583"/>
        <end position="593"/>
    </location>
</feature>
<reference evidence="3 4" key="1">
    <citation type="submission" date="2021-02" db="EMBL/GenBank/DDBJ databases">
        <title>De Novo genome assembly of isolated myxobacteria.</title>
        <authorList>
            <person name="Stevens D.C."/>
        </authorList>
    </citation>
    <scope>NUCLEOTIDE SEQUENCE [LARGE SCALE GENOMIC DNA]</scope>
    <source>
        <strain evidence="3 4">SCHIC003</strain>
    </source>
</reference>
<feature type="compositionally biased region" description="Low complexity" evidence="1">
    <location>
        <begin position="1754"/>
        <end position="1763"/>
    </location>
</feature>
<feature type="region of interest" description="Disordered" evidence="1">
    <location>
        <begin position="175"/>
        <end position="280"/>
    </location>
</feature>
<keyword evidence="4" id="KW-1185">Reference proteome</keyword>
<dbReference type="EMBL" id="CP071091">
    <property type="protein sequence ID" value="QSQ16290.1"/>
    <property type="molecule type" value="Genomic_DNA"/>
</dbReference>
<dbReference type="Pfam" id="PF05157">
    <property type="entry name" value="MshEN"/>
    <property type="match status" value="1"/>
</dbReference>
<dbReference type="Proteomes" id="UP000663090">
    <property type="component" value="Chromosome"/>
</dbReference>
<feature type="region of interest" description="Disordered" evidence="1">
    <location>
        <begin position="1425"/>
        <end position="1480"/>
    </location>
</feature>
<feature type="compositionally biased region" description="Low complexity" evidence="1">
    <location>
        <begin position="480"/>
        <end position="494"/>
    </location>
</feature>
<dbReference type="InterPro" id="IPR037257">
    <property type="entry name" value="T2SS_E_N_sf"/>
</dbReference>
<evidence type="ECO:0000313" key="3">
    <source>
        <dbReference type="EMBL" id="QSQ16290.1"/>
    </source>
</evidence>
<evidence type="ECO:0000259" key="2">
    <source>
        <dbReference type="Pfam" id="PF05157"/>
    </source>
</evidence>
<name>A0ABX7NBY6_9BACT</name>
<proteinExistence type="predicted"/>
<feature type="region of interest" description="Disordered" evidence="1">
    <location>
        <begin position="1492"/>
        <end position="1517"/>
    </location>
</feature>
<accession>A0ABX7NBY6</accession>